<keyword evidence="2 5" id="KW-0808">Transferase</keyword>
<dbReference type="PANTHER" id="PTHR10434">
    <property type="entry name" value="1-ACYL-SN-GLYCEROL-3-PHOSPHATE ACYLTRANSFERASE"/>
    <property type="match status" value="1"/>
</dbReference>
<organism evidence="5 6">
    <name type="scientific">Akkermansia muciniphila</name>
    <dbReference type="NCBI Taxonomy" id="239935"/>
    <lineage>
        <taxon>Bacteria</taxon>
        <taxon>Pseudomonadati</taxon>
        <taxon>Verrucomicrobiota</taxon>
        <taxon>Verrucomicrobiia</taxon>
        <taxon>Verrucomicrobiales</taxon>
        <taxon>Akkermansiaceae</taxon>
        <taxon>Akkermansia</taxon>
    </lineage>
</organism>
<dbReference type="OrthoDB" id="9803035at2"/>
<dbReference type="SMART" id="SM00563">
    <property type="entry name" value="PlsC"/>
    <property type="match status" value="1"/>
</dbReference>
<evidence type="ECO:0000313" key="5">
    <source>
        <dbReference type="EMBL" id="PNC18798.1"/>
    </source>
</evidence>
<proteinExistence type="predicted"/>
<dbReference type="CDD" id="cd07989">
    <property type="entry name" value="LPLAT_AGPAT-like"/>
    <property type="match status" value="1"/>
</dbReference>
<dbReference type="InterPro" id="IPR002123">
    <property type="entry name" value="Plipid/glycerol_acylTrfase"/>
</dbReference>
<dbReference type="AlphaFoldDB" id="A0A2N8HEU1"/>
<protein>
    <submittedName>
        <fullName evidence="5">1-acyl-sn-glycerol-3-phosphate acyltransferase</fullName>
    </submittedName>
</protein>
<dbReference type="EMBL" id="PJKA01000006">
    <property type="protein sequence ID" value="PNC18798.1"/>
    <property type="molecule type" value="Genomic_DNA"/>
</dbReference>
<dbReference type="GO" id="GO:0006654">
    <property type="term" value="P:phosphatidic acid biosynthetic process"/>
    <property type="evidence" value="ECO:0007669"/>
    <property type="project" value="TreeGrafter"/>
</dbReference>
<dbReference type="Proteomes" id="UP000236000">
    <property type="component" value="Unassembled WGS sequence"/>
</dbReference>
<evidence type="ECO:0000256" key="3">
    <source>
        <dbReference type="ARBA" id="ARBA00023315"/>
    </source>
</evidence>
<evidence type="ECO:0000256" key="2">
    <source>
        <dbReference type="ARBA" id="ARBA00022679"/>
    </source>
</evidence>
<dbReference type="RefSeq" id="WP_102712455.1">
    <property type="nucleotide sequence ID" value="NZ_CABMLK010000003.1"/>
</dbReference>
<dbReference type="Pfam" id="PF01553">
    <property type="entry name" value="Acyltransferase"/>
    <property type="match status" value="1"/>
</dbReference>
<reference evidence="5 6" key="1">
    <citation type="journal article" date="2017" name="BMC Genomics">
        <title>Genome sequencing of 39 Akkermansia muciniphila isolates reveals its population structure, genomic and functional diverisity, and global distribution in mammalian gut microbiotas.</title>
        <authorList>
            <person name="Guo X."/>
            <person name="Li S."/>
            <person name="Zhang J."/>
            <person name="Wu F."/>
            <person name="Li X."/>
            <person name="Wu D."/>
            <person name="Zhang M."/>
            <person name="Ou Z."/>
            <person name="Jie Z."/>
            <person name="Yan Q."/>
            <person name="Li P."/>
            <person name="Yi J."/>
            <person name="Peng Y."/>
        </authorList>
    </citation>
    <scope>NUCLEOTIDE SEQUENCE [LARGE SCALE GENOMIC DNA]</scope>
    <source>
        <strain evidence="5 6">GP24</strain>
    </source>
</reference>
<evidence type="ECO:0000256" key="1">
    <source>
        <dbReference type="ARBA" id="ARBA00005189"/>
    </source>
</evidence>
<evidence type="ECO:0000259" key="4">
    <source>
        <dbReference type="SMART" id="SM00563"/>
    </source>
</evidence>
<accession>A0A2N8HEU1</accession>
<sequence>MNSFYWVFYTLFKSISKAFFSWKVVNREKLIEDGPVLIVSNHQSFLDPPMLGISYEEGIYFFARKTLFQGIFKWALPLCQAIPIDQENPDAASLKHVIRLLKSGKRVLVFPEGSRTPDGEIHDGMGGIGLILSKTKVPVQPLRISGAYEAFPIGSRFPRIHPVTVTVGDPIPFTPAELNAKGKEAYQHLTDRIMDAIRALPAE</sequence>
<comment type="pathway">
    <text evidence="1">Lipid metabolism.</text>
</comment>
<keyword evidence="3 5" id="KW-0012">Acyltransferase</keyword>
<name>A0A2N8HEU1_9BACT</name>
<feature type="domain" description="Phospholipid/glycerol acyltransferase" evidence="4">
    <location>
        <begin position="36"/>
        <end position="147"/>
    </location>
</feature>
<gene>
    <name evidence="5" type="ORF">CXU22_03095</name>
</gene>
<dbReference type="PANTHER" id="PTHR10434:SF40">
    <property type="entry name" value="1-ACYL-SN-GLYCEROL-3-PHOSPHATE ACYLTRANSFERASE"/>
    <property type="match status" value="1"/>
</dbReference>
<comment type="caution">
    <text evidence="5">The sequence shown here is derived from an EMBL/GenBank/DDBJ whole genome shotgun (WGS) entry which is preliminary data.</text>
</comment>
<dbReference type="SUPFAM" id="SSF69593">
    <property type="entry name" value="Glycerol-3-phosphate (1)-acyltransferase"/>
    <property type="match status" value="1"/>
</dbReference>
<dbReference type="GO" id="GO:0003841">
    <property type="term" value="F:1-acylglycerol-3-phosphate O-acyltransferase activity"/>
    <property type="evidence" value="ECO:0007669"/>
    <property type="project" value="TreeGrafter"/>
</dbReference>
<evidence type="ECO:0000313" key="6">
    <source>
        <dbReference type="Proteomes" id="UP000236000"/>
    </source>
</evidence>